<organism evidence="1 2">
    <name type="scientific">Caldimonas mangrovi</name>
    <dbReference type="NCBI Taxonomy" id="2944811"/>
    <lineage>
        <taxon>Bacteria</taxon>
        <taxon>Pseudomonadati</taxon>
        <taxon>Pseudomonadota</taxon>
        <taxon>Betaproteobacteria</taxon>
        <taxon>Burkholderiales</taxon>
        <taxon>Sphaerotilaceae</taxon>
        <taxon>Caldimonas</taxon>
    </lineage>
</organism>
<dbReference type="InterPro" id="IPR018531">
    <property type="entry name" value="DUF1993"/>
</dbReference>
<sequence length="189" mass="20655">MTLSMYDISVPVFTRMLGNLAGIVDKAAAHARASDLQEARLLDARLHVTMFPLATQVQIAADGARGTVLRLAGRQPPTPDAPDFAVFNRGDPRGFAPVADSFAELAARVQRAVAEVDGYSREQLDGSEERPITLTMHGRTRCFTGLPFLLHYSLPNFYFHITTAYAILRHVGVPLGKNDYHGTGLFTEA</sequence>
<comment type="caution">
    <text evidence="1">The sequence shown here is derived from an EMBL/GenBank/DDBJ whole genome shotgun (WGS) entry which is preliminary data.</text>
</comment>
<dbReference type="EMBL" id="JAMKFE010000010">
    <property type="protein sequence ID" value="MCM5681192.1"/>
    <property type="molecule type" value="Genomic_DNA"/>
</dbReference>
<dbReference type="Proteomes" id="UP001165541">
    <property type="component" value="Unassembled WGS sequence"/>
</dbReference>
<dbReference type="RefSeq" id="WP_251779671.1">
    <property type="nucleotide sequence ID" value="NZ_JAMKFE010000010.1"/>
</dbReference>
<proteinExistence type="predicted"/>
<keyword evidence="2" id="KW-1185">Reference proteome</keyword>
<dbReference type="PANTHER" id="PTHR36922">
    <property type="entry name" value="BLL2446 PROTEIN"/>
    <property type="match status" value="1"/>
</dbReference>
<accession>A0ABT0YR34</accession>
<dbReference type="SUPFAM" id="SSF109854">
    <property type="entry name" value="DinB/YfiT-like putative metalloenzymes"/>
    <property type="match status" value="1"/>
</dbReference>
<evidence type="ECO:0000313" key="2">
    <source>
        <dbReference type="Proteomes" id="UP001165541"/>
    </source>
</evidence>
<reference evidence="1" key="1">
    <citation type="submission" date="2022-05" db="EMBL/GenBank/DDBJ databases">
        <title>Schlegelella sp. nov., isolated from mangrove soil.</title>
        <authorList>
            <person name="Liu Y."/>
            <person name="Ge X."/>
            <person name="Liu W."/>
        </authorList>
    </citation>
    <scope>NUCLEOTIDE SEQUENCE</scope>
    <source>
        <strain evidence="1">S2-27</strain>
    </source>
</reference>
<protein>
    <submittedName>
        <fullName evidence="1">DUF1993 domain-containing protein</fullName>
    </submittedName>
</protein>
<dbReference type="Pfam" id="PF09351">
    <property type="entry name" value="DUF1993"/>
    <property type="match status" value="1"/>
</dbReference>
<dbReference type="Gene3D" id="1.20.120.450">
    <property type="entry name" value="dinb family like domain"/>
    <property type="match status" value="1"/>
</dbReference>
<dbReference type="PANTHER" id="PTHR36922:SF1">
    <property type="entry name" value="DUF1993 DOMAIN-CONTAINING PROTEIN"/>
    <property type="match status" value="1"/>
</dbReference>
<gene>
    <name evidence="1" type="ORF">M8A51_16820</name>
</gene>
<evidence type="ECO:0000313" key="1">
    <source>
        <dbReference type="EMBL" id="MCM5681192.1"/>
    </source>
</evidence>
<name>A0ABT0YR34_9BURK</name>
<dbReference type="InterPro" id="IPR034660">
    <property type="entry name" value="DinB/YfiT-like"/>
</dbReference>